<protein>
    <submittedName>
        <fullName evidence="2">Uncharacterized protein</fullName>
    </submittedName>
</protein>
<comment type="caution">
    <text evidence="2">The sequence shown here is derived from an EMBL/GenBank/DDBJ whole genome shotgun (WGS) entry which is preliminary data.</text>
</comment>
<dbReference type="AlphaFoldDB" id="A0A498HFQ1"/>
<reference evidence="2 3" key="1">
    <citation type="submission" date="2018-10" db="EMBL/GenBank/DDBJ databases">
        <title>A high-quality apple genome assembly.</title>
        <authorList>
            <person name="Hu J."/>
        </authorList>
    </citation>
    <scope>NUCLEOTIDE SEQUENCE [LARGE SCALE GENOMIC DNA]</scope>
    <source>
        <strain evidence="3">cv. HFTH1</strain>
        <tissue evidence="2">Young leaf</tissue>
    </source>
</reference>
<organism evidence="2 3">
    <name type="scientific">Malus domestica</name>
    <name type="common">Apple</name>
    <name type="synonym">Pyrus malus</name>
    <dbReference type="NCBI Taxonomy" id="3750"/>
    <lineage>
        <taxon>Eukaryota</taxon>
        <taxon>Viridiplantae</taxon>
        <taxon>Streptophyta</taxon>
        <taxon>Embryophyta</taxon>
        <taxon>Tracheophyta</taxon>
        <taxon>Spermatophyta</taxon>
        <taxon>Magnoliopsida</taxon>
        <taxon>eudicotyledons</taxon>
        <taxon>Gunneridae</taxon>
        <taxon>Pentapetalae</taxon>
        <taxon>rosids</taxon>
        <taxon>fabids</taxon>
        <taxon>Rosales</taxon>
        <taxon>Rosaceae</taxon>
        <taxon>Amygdaloideae</taxon>
        <taxon>Maleae</taxon>
        <taxon>Malus</taxon>
    </lineage>
</organism>
<keyword evidence="3" id="KW-1185">Reference proteome</keyword>
<dbReference type="EMBL" id="RDQH01000343">
    <property type="protein sequence ID" value="RXH67883.1"/>
    <property type="molecule type" value="Genomic_DNA"/>
</dbReference>
<accession>A0A498HFQ1</accession>
<evidence type="ECO:0000313" key="2">
    <source>
        <dbReference type="EMBL" id="RXH67883.1"/>
    </source>
</evidence>
<dbReference type="Proteomes" id="UP000290289">
    <property type="component" value="Chromosome 17"/>
</dbReference>
<gene>
    <name evidence="2" type="ORF">DVH24_028030</name>
</gene>
<name>A0A498HFQ1_MALDO</name>
<proteinExistence type="predicted"/>
<feature type="region of interest" description="Disordered" evidence="1">
    <location>
        <begin position="52"/>
        <end position="86"/>
    </location>
</feature>
<sequence>MLKGKKDANIMIDSIIFDMQQLAMQMEFIEFLYVPQRCNRWDSVRPYRWERKTKRAEREERHEGREIRDRERERETARKKEWEREE</sequence>
<evidence type="ECO:0000313" key="3">
    <source>
        <dbReference type="Proteomes" id="UP000290289"/>
    </source>
</evidence>
<evidence type="ECO:0000256" key="1">
    <source>
        <dbReference type="SAM" id="MobiDB-lite"/>
    </source>
</evidence>